<evidence type="ECO:0000256" key="8">
    <source>
        <dbReference type="ARBA" id="ARBA00023014"/>
    </source>
</evidence>
<gene>
    <name evidence="10" type="ORF">KL86SPO_31544</name>
</gene>
<dbReference type="Pfam" id="PF01568">
    <property type="entry name" value="Molydop_binding"/>
    <property type="match status" value="1"/>
</dbReference>
<dbReference type="Gene3D" id="2.40.40.20">
    <property type="match status" value="1"/>
</dbReference>
<keyword evidence="3" id="KW-0500">Molybdenum</keyword>
<keyword evidence="5" id="KW-0732">Signal</keyword>
<dbReference type="GO" id="GO:0046872">
    <property type="term" value="F:metal ion binding"/>
    <property type="evidence" value="ECO:0007669"/>
    <property type="project" value="UniProtKB-KW"/>
</dbReference>
<keyword evidence="7" id="KW-0408">Iron</keyword>
<dbReference type="SMART" id="SM00926">
    <property type="entry name" value="Molybdop_Fe4S4"/>
    <property type="match status" value="1"/>
</dbReference>
<dbReference type="GO" id="GO:0051539">
    <property type="term" value="F:4 iron, 4 sulfur cluster binding"/>
    <property type="evidence" value="ECO:0007669"/>
    <property type="project" value="UniProtKB-KW"/>
</dbReference>
<dbReference type="Gene3D" id="3.40.228.10">
    <property type="entry name" value="Dimethylsulfoxide Reductase, domain 2"/>
    <property type="match status" value="1"/>
</dbReference>
<protein>
    <submittedName>
        <fullName evidence="10">Molybdopterin dinucleotide-binding region</fullName>
    </submittedName>
</protein>
<evidence type="ECO:0000256" key="6">
    <source>
        <dbReference type="ARBA" id="ARBA00023002"/>
    </source>
</evidence>
<sequence length="1016" mass="110346">MEKDWTQLIHEKVKRREFLKLSAAAIAAAGMPLAGAGAAEATGVSSPRRFKKIAPTVKSKNRNIVHSVCLGCNARCGVRAIVQGGKLVKHAGNPYHPYNTQFQPIDYNTPVAESLAATGTICGKAEEGANYLYNPYRLLKPLKRSGKRGSGKFEPIEWEQLIDEVAKGGKVFARLGDMTEYPGLASLDSDQPINPDAPELGSVRNGFIFLSGRDQTGRKEFADRFVRDAFGSINRIGHTDICGIGFRMGNWALTEKKEVEFKADPLNAEFMLVLGANIYEATQPGVNTYGAMVARRNSEGELSFVVVDPRATNASVHAKNWIAIKPGQDGALAMGMIRWIIENERYNRGFLLSPNANSAAAQGYACHSNATHLVITDPSHPNHRKLLRAADIDPGVPQDQANAFMVLVDGNRPVPFDKAGTALLDFAGEVVTAAGAYIKVKTSFRLLAEAAQLHSLEEYAGLAGVPVSQIIDIAKEFTSHGTRAAVTQYHGVGNYLGGTHAAYAVAVLNALVGSVDRKGGYLKGGGGAAAWNKGLYDLTDFPGKRKPAGVMISREKAAYEKTTEFKRHGYPSKRPWFPFTVGGLCVEAMSGIDEQYPYPCKILFTYFFNPVYSIPGGNRYEATLADHKKVPLHVSIDVTVNESNLYADYIVPDLTYPEGHYGFLTPHAPALRFTAVRVPTVEPLTAKTADGQAYSLEAFLIDLAKAAGLPGFGAGTVPGAQAAYGLDSGEDYYLRGIANLAANAKVPAASQDEIAFVEANYPTARYKHLLKPEEWAKCCYLLARGGVFQQSYEDVFAGENHRFGVKKVVLYNEELATQRNSLTGEYCSGVAAYTVATTPTGEVLAEEDAEYGYNMVTYKMNVHAQARTVWHKWAMEIFPENYILMNEQDAAREKLSTGNRVRLISRSNTQGITGKIKVTKLVRTGCLAIAHHYGHTMMGAAPLSVTNANQVFFGGNAVADKKKLKPDMTIGRGINANNISRLDRRLNDTPLTDAVGGIPDFSSTKVKIEVVSRTAD</sequence>
<dbReference type="Pfam" id="PF00384">
    <property type="entry name" value="Molybdopterin"/>
    <property type="match status" value="1"/>
</dbReference>
<feature type="domain" description="4Fe-4S Mo/W bis-MGD-type" evidence="9">
    <location>
        <begin position="62"/>
        <end position="136"/>
    </location>
</feature>
<dbReference type="InterPro" id="IPR050612">
    <property type="entry name" value="Prok_Mopterin_Oxidored"/>
</dbReference>
<evidence type="ECO:0000256" key="7">
    <source>
        <dbReference type="ARBA" id="ARBA00023004"/>
    </source>
</evidence>
<proteinExistence type="inferred from homology"/>
<dbReference type="PANTHER" id="PTHR43742:SF9">
    <property type="entry name" value="TETRATHIONATE REDUCTASE SUBUNIT A"/>
    <property type="match status" value="1"/>
</dbReference>
<keyword evidence="2" id="KW-0004">4Fe-4S</keyword>
<dbReference type="InterPro" id="IPR006311">
    <property type="entry name" value="TAT_signal"/>
</dbReference>
<evidence type="ECO:0000259" key="9">
    <source>
        <dbReference type="PROSITE" id="PS51669"/>
    </source>
</evidence>
<dbReference type="Pfam" id="PF04879">
    <property type="entry name" value="Molybdop_Fe4S4"/>
    <property type="match status" value="1"/>
</dbReference>
<evidence type="ECO:0000256" key="4">
    <source>
        <dbReference type="ARBA" id="ARBA00022723"/>
    </source>
</evidence>
<dbReference type="InterPro" id="IPR006657">
    <property type="entry name" value="MoPterin_dinucl-bd_dom"/>
</dbReference>
<accession>A0A212LUS1</accession>
<dbReference type="InterPro" id="IPR009010">
    <property type="entry name" value="Asp_de-COase-like_dom_sf"/>
</dbReference>
<keyword evidence="8" id="KW-0411">Iron-sulfur</keyword>
<dbReference type="AlphaFoldDB" id="A0A212LUS1"/>
<dbReference type="GO" id="GO:0043546">
    <property type="term" value="F:molybdopterin cofactor binding"/>
    <property type="evidence" value="ECO:0007669"/>
    <property type="project" value="InterPro"/>
</dbReference>
<evidence type="ECO:0000256" key="3">
    <source>
        <dbReference type="ARBA" id="ARBA00022505"/>
    </source>
</evidence>
<dbReference type="GO" id="GO:0016491">
    <property type="term" value="F:oxidoreductase activity"/>
    <property type="evidence" value="ECO:0007669"/>
    <property type="project" value="UniProtKB-KW"/>
</dbReference>
<dbReference type="RefSeq" id="WP_288184407.1">
    <property type="nucleotide sequence ID" value="NZ_LT608335.1"/>
</dbReference>
<keyword evidence="4" id="KW-0479">Metal-binding</keyword>
<reference evidence="10" key="1">
    <citation type="submission" date="2016-08" db="EMBL/GenBank/DDBJ databases">
        <authorList>
            <person name="Seilhamer J.J."/>
        </authorList>
    </citation>
    <scope>NUCLEOTIDE SEQUENCE</scope>
    <source>
        <strain evidence="10">86</strain>
    </source>
</reference>
<dbReference type="InterPro" id="IPR006656">
    <property type="entry name" value="Mopterin_OxRdtase"/>
</dbReference>
<organism evidence="10">
    <name type="scientific">uncultured Sporomusa sp</name>
    <dbReference type="NCBI Taxonomy" id="307249"/>
    <lineage>
        <taxon>Bacteria</taxon>
        <taxon>Bacillati</taxon>
        <taxon>Bacillota</taxon>
        <taxon>Negativicutes</taxon>
        <taxon>Selenomonadales</taxon>
        <taxon>Sporomusaceae</taxon>
        <taxon>Sporomusa</taxon>
        <taxon>environmental samples</taxon>
    </lineage>
</organism>
<evidence type="ECO:0000256" key="2">
    <source>
        <dbReference type="ARBA" id="ARBA00022485"/>
    </source>
</evidence>
<comment type="similarity">
    <text evidence="1">Belongs to the prokaryotic molybdopterin-containing oxidoreductase family.</text>
</comment>
<dbReference type="SUPFAM" id="SSF53706">
    <property type="entry name" value="Formate dehydrogenase/DMSO reductase, domains 1-3"/>
    <property type="match status" value="1"/>
</dbReference>
<name>A0A212LUS1_9FIRM</name>
<evidence type="ECO:0000256" key="1">
    <source>
        <dbReference type="ARBA" id="ARBA00010312"/>
    </source>
</evidence>
<keyword evidence="6" id="KW-0560">Oxidoreductase</keyword>
<dbReference type="InterPro" id="IPR006963">
    <property type="entry name" value="Mopterin_OxRdtase_4Fe-4S_dom"/>
</dbReference>
<dbReference type="Gene3D" id="3.40.50.740">
    <property type="match status" value="2"/>
</dbReference>
<evidence type="ECO:0000313" key="10">
    <source>
        <dbReference type="EMBL" id="SCM81365.1"/>
    </source>
</evidence>
<dbReference type="PROSITE" id="PS51669">
    <property type="entry name" value="4FE4S_MOW_BIS_MGD"/>
    <property type="match status" value="1"/>
</dbReference>
<dbReference type="Gene3D" id="2.20.25.90">
    <property type="entry name" value="ADC-like domains"/>
    <property type="match status" value="1"/>
</dbReference>
<dbReference type="PANTHER" id="PTHR43742">
    <property type="entry name" value="TRIMETHYLAMINE-N-OXIDE REDUCTASE"/>
    <property type="match status" value="1"/>
</dbReference>
<dbReference type="PROSITE" id="PS51318">
    <property type="entry name" value="TAT"/>
    <property type="match status" value="1"/>
</dbReference>
<dbReference type="SUPFAM" id="SSF50692">
    <property type="entry name" value="ADC-like"/>
    <property type="match status" value="1"/>
</dbReference>
<dbReference type="EMBL" id="FMJE01000003">
    <property type="protein sequence ID" value="SCM81365.1"/>
    <property type="molecule type" value="Genomic_DNA"/>
</dbReference>
<evidence type="ECO:0000256" key="5">
    <source>
        <dbReference type="ARBA" id="ARBA00022729"/>
    </source>
</evidence>